<evidence type="ECO:0000313" key="3">
    <source>
        <dbReference type="Proteomes" id="UP000680865"/>
    </source>
</evidence>
<evidence type="ECO:0000259" key="1">
    <source>
        <dbReference type="Pfam" id="PF01872"/>
    </source>
</evidence>
<dbReference type="GO" id="GO:0008703">
    <property type="term" value="F:5-amino-6-(5-phosphoribosylamino)uracil reductase activity"/>
    <property type="evidence" value="ECO:0007669"/>
    <property type="project" value="InterPro"/>
</dbReference>
<dbReference type="RefSeq" id="WP_213002010.1">
    <property type="nucleotide sequence ID" value="NZ_BAAATW010000024.1"/>
</dbReference>
<organism evidence="2 3">
    <name type="scientific">Winogradskya consettensis</name>
    <dbReference type="NCBI Taxonomy" id="113560"/>
    <lineage>
        <taxon>Bacteria</taxon>
        <taxon>Bacillati</taxon>
        <taxon>Actinomycetota</taxon>
        <taxon>Actinomycetes</taxon>
        <taxon>Micromonosporales</taxon>
        <taxon>Micromonosporaceae</taxon>
        <taxon>Winogradskya</taxon>
    </lineage>
</organism>
<dbReference type="Gene3D" id="3.40.430.10">
    <property type="entry name" value="Dihydrofolate Reductase, subunit A"/>
    <property type="match status" value="1"/>
</dbReference>
<sequence>MAKVVADISVSLDGFVTGPGVDLENGLGRGGEALHTWALSGDAVDREILEAATDATGAVVIGRTLFDFIDGPNGWTQEMGYGAGLAATPPVIVVTRNPPASVRLGDRFSFVPDGIAGAVAAAVAIAEERDVVIMGGAQTVRGALDAGVVDELRLHLAPVLLGAGTPLFAPGTIPRTLRQIHVRPSTTATHLTYRLS</sequence>
<dbReference type="Proteomes" id="UP000680865">
    <property type="component" value="Unassembled WGS sequence"/>
</dbReference>
<dbReference type="SUPFAM" id="SSF53597">
    <property type="entry name" value="Dihydrofolate reductase-like"/>
    <property type="match status" value="1"/>
</dbReference>
<dbReference type="InterPro" id="IPR050765">
    <property type="entry name" value="Riboflavin_Biosynth_HTPR"/>
</dbReference>
<dbReference type="Pfam" id="PF01872">
    <property type="entry name" value="RibD_C"/>
    <property type="match status" value="1"/>
</dbReference>
<comment type="caution">
    <text evidence="2">The sequence shown here is derived from an EMBL/GenBank/DDBJ whole genome shotgun (WGS) entry which is preliminary data.</text>
</comment>
<dbReference type="InterPro" id="IPR002734">
    <property type="entry name" value="RibDG_C"/>
</dbReference>
<accession>A0A919T1H3</accession>
<dbReference type="EMBL" id="BOQP01000046">
    <property type="protein sequence ID" value="GIM81312.1"/>
    <property type="molecule type" value="Genomic_DNA"/>
</dbReference>
<dbReference type="GO" id="GO:0009231">
    <property type="term" value="P:riboflavin biosynthetic process"/>
    <property type="evidence" value="ECO:0007669"/>
    <property type="project" value="InterPro"/>
</dbReference>
<keyword evidence="3" id="KW-1185">Reference proteome</keyword>
<reference evidence="2" key="1">
    <citation type="submission" date="2021-03" db="EMBL/GenBank/DDBJ databases">
        <title>Whole genome shotgun sequence of Actinoplanes consettensis NBRC 14913.</title>
        <authorList>
            <person name="Komaki H."/>
            <person name="Tamura T."/>
        </authorList>
    </citation>
    <scope>NUCLEOTIDE SEQUENCE</scope>
    <source>
        <strain evidence="2">NBRC 14913</strain>
    </source>
</reference>
<evidence type="ECO:0000313" key="2">
    <source>
        <dbReference type="EMBL" id="GIM81312.1"/>
    </source>
</evidence>
<name>A0A919T1H3_9ACTN</name>
<protein>
    <submittedName>
        <fullName evidence="2">DNA-binding protein</fullName>
    </submittedName>
</protein>
<keyword evidence="2" id="KW-0238">DNA-binding</keyword>
<dbReference type="PANTHER" id="PTHR38011:SF12">
    <property type="entry name" value="BIFUNCTIONAL DEAMINASE-REDUCTASE DOMAIN PROTEIN"/>
    <property type="match status" value="1"/>
</dbReference>
<dbReference type="GO" id="GO:0003677">
    <property type="term" value="F:DNA binding"/>
    <property type="evidence" value="ECO:0007669"/>
    <property type="project" value="UniProtKB-KW"/>
</dbReference>
<dbReference type="AlphaFoldDB" id="A0A919T1H3"/>
<feature type="domain" description="Bacterial bifunctional deaminase-reductase C-terminal" evidence="1">
    <location>
        <begin position="3"/>
        <end position="189"/>
    </location>
</feature>
<dbReference type="InterPro" id="IPR024072">
    <property type="entry name" value="DHFR-like_dom_sf"/>
</dbReference>
<proteinExistence type="predicted"/>
<dbReference type="PANTHER" id="PTHR38011">
    <property type="entry name" value="DIHYDROFOLATE REDUCTASE FAMILY PROTEIN (AFU_ORTHOLOGUE AFUA_8G06820)"/>
    <property type="match status" value="1"/>
</dbReference>
<gene>
    <name evidence="2" type="ORF">Aco04nite_75940</name>
</gene>